<dbReference type="EMBL" id="JBBXMP010000202">
    <property type="protein sequence ID" value="KAL0059880.1"/>
    <property type="molecule type" value="Genomic_DNA"/>
</dbReference>
<keyword evidence="6" id="KW-1185">Reference proteome</keyword>
<feature type="region of interest" description="Disordered" evidence="4">
    <location>
        <begin position="563"/>
        <end position="688"/>
    </location>
</feature>
<feature type="compositionally biased region" description="Basic and acidic residues" evidence="4">
    <location>
        <begin position="567"/>
        <end position="581"/>
    </location>
</feature>
<dbReference type="Proteomes" id="UP001437256">
    <property type="component" value="Unassembled WGS sequence"/>
</dbReference>
<feature type="compositionally biased region" description="Basic and acidic residues" evidence="4">
    <location>
        <begin position="320"/>
        <end position="329"/>
    </location>
</feature>
<feature type="compositionally biased region" description="Acidic residues" evidence="4">
    <location>
        <begin position="720"/>
        <end position="732"/>
    </location>
</feature>
<gene>
    <name evidence="5" type="ORF">AAF712_013362</name>
</gene>
<feature type="region of interest" description="Disordered" evidence="4">
    <location>
        <begin position="1"/>
        <end position="74"/>
    </location>
</feature>
<feature type="compositionally biased region" description="Basic and acidic residues" evidence="4">
    <location>
        <begin position="39"/>
        <end position="48"/>
    </location>
</feature>
<dbReference type="PANTHER" id="PTHR14150">
    <property type="entry name" value="U3 SMALL NUCLEOLAR RNA-ASSOCIATED PROTEIN 14"/>
    <property type="match status" value="1"/>
</dbReference>
<feature type="compositionally biased region" description="Basic and acidic residues" evidence="4">
    <location>
        <begin position="614"/>
        <end position="635"/>
    </location>
</feature>
<sequence>MGRKPTTSVFTSSKSRHPKGPNKHNASGYAKRQARKAAKSGEGKSADRFDDDIYEYAPEQESDTRTARRSKVALDLDKDEELGAGFGFGGDGEQDMDMDDLRMKARLLGEGDTVDTDDDEEIDSDAAFEESDEERFAGFFGGKVRDNFFVCLCKFDDRIVFSRSVQKKGSKSKKEKKQKSKVRFAEVDLNEDEEENGDFGRRKPVADGSESSEEEEESGEDDEFIDVLDVLDGRGEPQDEDEDTTKLSKASSHKQKPQDSDEDGSDDGQDEDDEDEDEEDDENISISLSDAEDDAADALDDLQNFVSSLDPSSTTSKKRRADDGEEHSGEPTATTQPKKRRILKEQTEAGEENEFRTKSAGLTLTDLLAPLSNSGTTTPSFEKSLKALYSSTSKGKGKKTTQTLSAPLPQRAQERIDREAAYEQTKTEVQKWSAAMKRIQEAEHLSFPLQHKETQGRTSNLELAAKFKPTTALESTISSLLASANLATDSSVLQTEENLLKAQPLSIEEVQQRRNELRKMRELMFRAEVKAKRVKKIKSKVYRRLKRKEREKGDVDMDMEDVDEEEARLRHETERARERATLRHKNTGKWAKKMMKRGGYDEDEGDEDGPVRSGRQEMEDMLARGETLRRKIAGKDDDDEDDDSGSDSDEDGEGGLSGAFDELRALRDEEEQQGDDGVKQKKGGSIFDMKFMKDAEARKRQEARAMADDFIREMGEEAGIEGEGDDGIDDANAEGGGILVSRSGGRMVFRPGTISTTASRPTVEKAPSDVSSTLKSASITSTPPSPTFTTTFMEATPSASTKRPLLSSESLQPTEIPTNSNPWLATTSSAKAHRKNNEVIVDKDSSLMTKSKNKLKKNATKKEEAKARETDDAVVEIQADAVLKATATVKDVGKDDKISGKAKGKGKEKAKGKQVRVQAEEVNDQESDSDSDLNPELEAQEAALLAKKAKKGKGPTAFEQRDLVARAFAGDDVVKDFEEAKRREMAMDAPKEVDTTLPGWGSWGGTGTTKAPRKPHLIKRVAGISPESRADYKKSHVIISEKRDKKAAKYLVNDLPYPYTSKAQFERRMEQPLGPEWNTRTGFQKGTLPKVVKKMGTVIDPLEKLF</sequence>
<feature type="compositionally biased region" description="Acidic residues" evidence="4">
    <location>
        <begin position="188"/>
        <end position="197"/>
    </location>
</feature>
<feature type="compositionally biased region" description="Basic residues" evidence="4">
    <location>
        <begin position="582"/>
        <end position="596"/>
    </location>
</feature>
<keyword evidence="2" id="KW-0597">Phosphoprotein</keyword>
<feature type="compositionally biased region" description="Acidic residues" evidence="4">
    <location>
        <begin position="921"/>
        <end position="939"/>
    </location>
</feature>
<feature type="region of interest" description="Disordered" evidence="4">
    <location>
        <begin position="720"/>
        <end position="873"/>
    </location>
</feature>
<dbReference type="InterPro" id="IPR006709">
    <property type="entry name" value="SSU_processome_Utp14"/>
</dbReference>
<feature type="compositionally biased region" description="Basic residues" evidence="4">
    <location>
        <begin position="165"/>
        <end position="182"/>
    </location>
</feature>
<dbReference type="Pfam" id="PF04615">
    <property type="entry name" value="Utp14"/>
    <property type="match status" value="1"/>
</dbReference>
<feature type="compositionally biased region" description="Basic and acidic residues" evidence="4">
    <location>
        <begin position="835"/>
        <end position="845"/>
    </location>
</feature>
<feature type="compositionally biased region" description="Acidic residues" evidence="4">
    <location>
        <begin position="636"/>
        <end position="653"/>
    </location>
</feature>
<feature type="compositionally biased region" description="Acidic residues" evidence="4">
    <location>
        <begin position="260"/>
        <end position="283"/>
    </location>
</feature>
<evidence type="ECO:0008006" key="7">
    <source>
        <dbReference type="Google" id="ProtNLM"/>
    </source>
</evidence>
<name>A0ABR2ZDX6_9AGAR</name>
<evidence type="ECO:0000313" key="6">
    <source>
        <dbReference type="Proteomes" id="UP001437256"/>
    </source>
</evidence>
<feature type="region of interest" description="Disordered" evidence="4">
    <location>
        <begin position="164"/>
        <end position="358"/>
    </location>
</feature>
<evidence type="ECO:0000256" key="1">
    <source>
        <dbReference type="ARBA" id="ARBA00004604"/>
    </source>
</evidence>
<feature type="compositionally biased region" description="Polar residues" evidence="4">
    <location>
        <begin position="769"/>
        <end position="779"/>
    </location>
</feature>
<feature type="compositionally biased region" description="Polar residues" evidence="4">
    <location>
        <begin position="1"/>
        <end position="13"/>
    </location>
</feature>
<feature type="region of interest" description="Disordered" evidence="4">
    <location>
        <begin position="988"/>
        <end position="1012"/>
    </location>
</feature>
<feature type="compositionally biased region" description="Low complexity" evidence="4">
    <location>
        <begin position="390"/>
        <end position="405"/>
    </location>
</feature>
<evidence type="ECO:0000256" key="4">
    <source>
        <dbReference type="SAM" id="MobiDB-lite"/>
    </source>
</evidence>
<accession>A0ABR2ZDX6</accession>
<feature type="compositionally biased region" description="Polar residues" evidence="4">
    <location>
        <begin position="304"/>
        <end position="315"/>
    </location>
</feature>
<feature type="compositionally biased region" description="Basic and acidic residues" evidence="4">
    <location>
        <begin position="343"/>
        <end position="357"/>
    </location>
</feature>
<feature type="compositionally biased region" description="Acidic residues" evidence="4">
    <location>
        <begin position="210"/>
        <end position="226"/>
    </location>
</feature>
<evidence type="ECO:0000256" key="2">
    <source>
        <dbReference type="ARBA" id="ARBA00022553"/>
    </source>
</evidence>
<evidence type="ECO:0000313" key="5">
    <source>
        <dbReference type="EMBL" id="KAL0059880.1"/>
    </source>
</evidence>
<feature type="region of interest" description="Disordered" evidence="4">
    <location>
        <begin position="390"/>
        <end position="413"/>
    </location>
</feature>
<protein>
    <recommendedName>
        <fullName evidence="7">Utp14-domain-containing protein</fullName>
    </recommendedName>
</protein>
<feature type="region of interest" description="Disordered" evidence="4">
    <location>
        <begin position="109"/>
        <end position="129"/>
    </location>
</feature>
<feature type="compositionally biased region" description="Basic and acidic residues" evidence="4">
    <location>
        <begin position="62"/>
        <end position="74"/>
    </location>
</feature>
<feature type="compositionally biased region" description="Basic and acidic residues" evidence="4">
    <location>
        <begin position="891"/>
        <end position="911"/>
    </location>
</feature>
<dbReference type="PANTHER" id="PTHR14150:SF12">
    <property type="entry name" value="U3 SMALL NUCLEOLAR RNA-ASSOCIATED PROTEIN 14 HOMOLOG A"/>
    <property type="match status" value="1"/>
</dbReference>
<feature type="region of interest" description="Disordered" evidence="4">
    <location>
        <begin position="888"/>
        <end position="940"/>
    </location>
</feature>
<reference evidence="5 6" key="1">
    <citation type="submission" date="2024-05" db="EMBL/GenBank/DDBJ databases">
        <title>A draft genome resource for the thread blight pathogen Marasmius tenuissimus strain MS-2.</title>
        <authorList>
            <person name="Yulfo-Soto G.E."/>
            <person name="Baruah I.K."/>
            <person name="Amoako-Attah I."/>
            <person name="Bukari Y."/>
            <person name="Meinhardt L.W."/>
            <person name="Bailey B.A."/>
            <person name="Cohen S.P."/>
        </authorList>
    </citation>
    <scope>NUCLEOTIDE SEQUENCE [LARGE SCALE GENOMIC DNA]</scope>
    <source>
        <strain evidence="5 6">MS-2</strain>
    </source>
</reference>
<proteinExistence type="predicted"/>
<feature type="compositionally biased region" description="Polar residues" evidence="4">
    <location>
        <begin position="797"/>
        <end position="830"/>
    </location>
</feature>
<comment type="subcellular location">
    <subcellularLocation>
        <location evidence="1">Nucleus</location>
        <location evidence="1">Nucleolus</location>
    </subcellularLocation>
</comment>
<comment type="caution">
    <text evidence="5">The sequence shown here is derived from an EMBL/GenBank/DDBJ whole genome shotgun (WGS) entry which is preliminary data.</text>
</comment>
<feature type="compositionally biased region" description="Acidic residues" evidence="4">
    <location>
        <begin position="49"/>
        <end position="61"/>
    </location>
</feature>
<feature type="compositionally biased region" description="Basic and acidic residues" evidence="4">
    <location>
        <begin position="860"/>
        <end position="871"/>
    </location>
</feature>
<feature type="compositionally biased region" description="Acidic residues" evidence="4">
    <location>
        <begin position="290"/>
        <end position="300"/>
    </location>
</feature>
<evidence type="ECO:0000256" key="3">
    <source>
        <dbReference type="ARBA" id="ARBA00023242"/>
    </source>
</evidence>
<keyword evidence="3" id="KW-0539">Nucleus</keyword>
<feature type="compositionally biased region" description="Acidic residues" evidence="4">
    <location>
        <begin position="112"/>
        <end position="129"/>
    </location>
</feature>
<organism evidence="5 6">
    <name type="scientific">Marasmius tenuissimus</name>
    <dbReference type="NCBI Taxonomy" id="585030"/>
    <lineage>
        <taxon>Eukaryota</taxon>
        <taxon>Fungi</taxon>
        <taxon>Dikarya</taxon>
        <taxon>Basidiomycota</taxon>
        <taxon>Agaricomycotina</taxon>
        <taxon>Agaricomycetes</taxon>
        <taxon>Agaricomycetidae</taxon>
        <taxon>Agaricales</taxon>
        <taxon>Marasmiineae</taxon>
        <taxon>Marasmiaceae</taxon>
        <taxon>Marasmius</taxon>
    </lineage>
</organism>